<accession>A0A846YAC1</accession>
<evidence type="ECO:0000313" key="6">
    <source>
        <dbReference type="EMBL" id="NKY54750.1"/>
    </source>
</evidence>
<dbReference type="EMBL" id="JAAXOT010000001">
    <property type="protein sequence ID" value="NKY54750.1"/>
    <property type="molecule type" value="Genomic_DNA"/>
</dbReference>
<comment type="caution">
    <text evidence="6">The sequence shown here is derived from an EMBL/GenBank/DDBJ whole genome shotgun (WGS) entry which is preliminary data.</text>
</comment>
<evidence type="ECO:0000256" key="2">
    <source>
        <dbReference type="ARBA" id="ARBA00007639"/>
    </source>
</evidence>
<keyword evidence="7" id="KW-1185">Reference proteome</keyword>
<dbReference type="Proteomes" id="UP000570678">
    <property type="component" value="Unassembled WGS sequence"/>
</dbReference>
<feature type="domain" description="Periplasmic binding protein" evidence="5">
    <location>
        <begin position="76"/>
        <end position="330"/>
    </location>
</feature>
<dbReference type="GO" id="GO:0030313">
    <property type="term" value="C:cell envelope"/>
    <property type="evidence" value="ECO:0007669"/>
    <property type="project" value="UniProtKB-SubCell"/>
</dbReference>
<dbReference type="PANTHER" id="PTHR46847">
    <property type="entry name" value="D-ALLOSE-BINDING PERIPLASMIC PROTEIN-RELATED"/>
    <property type="match status" value="1"/>
</dbReference>
<feature type="chain" id="PRO_5039389475" evidence="4">
    <location>
        <begin position="23"/>
        <end position="379"/>
    </location>
</feature>
<evidence type="ECO:0000256" key="3">
    <source>
        <dbReference type="ARBA" id="ARBA00022729"/>
    </source>
</evidence>
<dbReference type="AlphaFoldDB" id="A0A846YAC1"/>
<comment type="subcellular location">
    <subcellularLocation>
        <location evidence="1">Cell envelope</location>
    </subcellularLocation>
</comment>
<dbReference type="SUPFAM" id="SSF53822">
    <property type="entry name" value="Periplasmic binding protein-like I"/>
    <property type="match status" value="1"/>
</dbReference>
<protein>
    <submittedName>
        <fullName evidence="6">Sugar ABC transporter substrate-binding protein</fullName>
    </submittedName>
</protein>
<dbReference type="PANTHER" id="PTHR46847:SF1">
    <property type="entry name" value="D-ALLOSE-BINDING PERIPLASMIC PROTEIN-RELATED"/>
    <property type="match status" value="1"/>
</dbReference>
<comment type="similarity">
    <text evidence="2">Belongs to the bacterial solute-binding protein 2 family.</text>
</comment>
<organism evidence="6 7">
    <name type="scientific">Nocardia flavorosea</name>
    <dbReference type="NCBI Taxonomy" id="53429"/>
    <lineage>
        <taxon>Bacteria</taxon>
        <taxon>Bacillati</taxon>
        <taxon>Actinomycetota</taxon>
        <taxon>Actinomycetes</taxon>
        <taxon>Mycobacteriales</taxon>
        <taxon>Nocardiaceae</taxon>
        <taxon>Nocardia</taxon>
    </lineage>
</organism>
<keyword evidence="3 4" id="KW-0732">Signal</keyword>
<dbReference type="InterPro" id="IPR025997">
    <property type="entry name" value="SBP_2_dom"/>
</dbReference>
<evidence type="ECO:0000256" key="4">
    <source>
        <dbReference type="SAM" id="SignalP"/>
    </source>
</evidence>
<dbReference type="InterPro" id="IPR028082">
    <property type="entry name" value="Peripla_BP_I"/>
</dbReference>
<feature type="signal peptide" evidence="4">
    <location>
        <begin position="1"/>
        <end position="22"/>
    </location>
</feature>
<dbReference type="Pfam" id="PF13407">
    <property type="entry name" value="Peripla_BP_4"/>
    <property type="match status" value="1"/>
</dbReference>
<evidence type="ECO:0000313" key="7">
    <source>
        <dbReference type="Proteomes" id="UP000570678"/>
    </source>
</evidence>
<name>A0A846YAC1_9NOCA</name>
<proteinExistence type="inferred from homology"/>
<dbReference type="GO" id="GO:0030246">
    <property type="term" value="F:carbohydrate binding"/>
    <property type="evidence" value="ECO:0007669"/>
    <property type="project" value="UniProtKB-ARBA"/>
</dbReference>
<sequence length="379" mass="39078">MRRRKFAAACATAAVTVGVLTGCQSGTGDAVATPEGIQKAQAAQRVVAAAAVVPKADDLGPPISVESLRGKTIYSIPIDSKAEFYQAGEQAMKGIAAEAGINYVTFPSDGTQISYQQGISQAINAGAGAILLNGPLPSTLGPQIDAANKAGVPIVPLHISDKDSPANPGVPYESFAPFNEAARLMTLGAVAAQQGTPVHALVIESSETGPSKGMVDTIRKTLAEEAPAGSEATVINVAVPQWAQQIQGQVQSAVLRNPDINAVLPIFDSMSLYAAPGIRQAAYNREVPIYTFNGTPSILAMVANGSVAMNVAENPDWVAYVNLDVAFRAMLGVPPVPAESGPVRVIDSSNVAETGDPPTSGKGFGDEYAGAFLRLWGLA</sequence>
<dbReference type="RefSeq" id="WP_157116175.1">
    <property type="nucleotide sequence ID" value="NZ_JAAXOT010000001.1"/>
</dbReference>
<dbReference type="Gene3D" id="3.40.50.2300">
    <property type="match status" value="2"/>
</dbReference>
<gene>
    <name evidence="6" type="ORF">HGA15_00950</name>
</gene>
<reference evidence="6 7" key="1">
    <citation type="submission" date="2020-04" db="EMBL/GenBank/DDBJ databases">
        <title>MicrobeNet Type strains.</title>
        <authorList>
            <person name="Nicholson A.C."/>
        </authorList>
    </citation>
    <scope>NUCLEOTIDE SEQUENCE [LARGE SCALE GENOMIC DNA]</scope>
    <source>
        <strain evidence="6 7">JCM 3332</strain>
    </source>
</reference>
<dbReference type="PROSITE" id="PS51257">
    <property type="entry name" value="PROKAR_LIPOPROTEIN"/>
    <property type="match status" value="1"/>
</dbReference>
<evidence type="ECO:0000259" key="5">
    <source>
        <dbReference type="Pfam" id="PF13407"/>
    </source>
</evidence>
<evidence type="ECO:0000256" key="1">
    <source>
        <dbReference type="ARBA" id="ARBA00004196"/>
    </source>
</evidence>